<dbReference type="InterPro" id="IPR053145">
    <property type="entry name" value="AB_hydrolase_Est10"/>
</dbReference>
<dbReference type="PANTHER" id="PTHR43265">
    <property type="entry name" value="ESTERASE ESTD"/>
    <property type="match status" value="1"/>
</dbReference>
<dbReference type="InterPro" id="IPR022742">
    <property type="entry name" value="Hydrolase_4"/>
</dbReference>
<evidence type="ECO:0000313" key="3">
    <source>
        <dbReference type="Proteomes" id="UP000249754"/>
    </source>
</evidence>
<dbReference type="Gene3D" id="3.40.50.1820">
    <property type="entry name" value="alpha/beta hydrolase"/>
    <property type="match status" value="1"/>
</dbReference>
<reference evidence="2 3" key="1">
    <citation type="submission" date="2018-06" db="EMBL/GenBank/DDBJ databases">
        <title>Genomic Encyclopedia of Archaeal and Bacterial Type Strains, Phase II (KMG-II): from individual species to whole genera.</title>
        <authorList>
            <person name="Goeker M."/>
        </authorList>
    </citation>
    <scope>NUCLEOTIDE SEQUENCE [LARGE SCALE GENOMIC DNA]</scope>
    <source>
        <strain evidence="2 3">DSM 14825</strain>
    </source>
</reference>
<name>A0A327RSA1_9SPHI</name>
<dbReference type="Pfam" id="PF12146">
    <property type="entry name" value="Hydrolase_4"/>
    <property type="match status" value="1"/>
</dbReference>
<dbReference type="AlphaFoldDB" id="A0A327RSA1"/>
<accession>A0A327RSA1</accession>
<sequence>MKRIFLTMIILLTGFYVSLAQSESSIETIQKFSKFYKDQQIDSAFTLFSPKVQAALKIEGTKQLFAQIKSQLGEIVRSRAIGTPVNEIQEYRLTFERPLIDLALMINNKLIVGILQKAVEKDKGDIADLESPDNFTVNNSFGALYGTLVIPNKQTEKIPVVIFISGSGPTDRNMNQGNLIRTNSFLLLANSLAANGIASLRYDKRGVGKSEGALKSNNIELNDYVNDAELFIKKLKADSRFSKIIILGHSEGSTIGILTAKKTKVNALISLCGPSSDLGTILRKQLKTLPDSNYTIASKILDTLQTGKLIHQKISSPTLVALFNPVVQPYLISSMKYQPSIELKKLTIPIFILGGTEDQQIGIENTERLAKSNPKSQLLLIKGMNHVLKSTTGKTTESYTNPDLPLHGGLVSSITKFINNLPNN</sequence>
<dbReference type="SUPFAM" id="SSF53474">
    <property type="entry name" value="alpha/beta-Hydrolases"/>
    <property type="match status" value="1"/>
</dbReference>
<proteinExistence type="predicted"/>
<evidence type="ECO:0000313" key="2">
    <source>
        <dbReference type="EMBL" id="RAJ19876.1"/>
    </source>
</evidence>
<dbReference type="InterPro" id="IPR029058">
    <property type="entry name" value="AB_hydrolase_fold"/>
</dbReference>
<dbReference type="PANTHER" id="PTHR43265:SF1">
    <property type="entry name" value="ESTERASE ESTD"/>
    <property type="match status" value="1"/>
</dbReference>
<dbReference type="RefSeq" id="WP_111636521.1">
    <property type="nucleotide sequence ID" value="NZ_QLLR01000058.1"/>
</dbReference>
<dbReference type="OrthoDB" id="9809549at2"/>
<protein>
    <recommendedName>
        <fullName evidence="1">Serine aminopeptidase S33 domain-containing protein</fullName>
    </recommendedName>
</protein>
<gene>
    <name evidence="2" type="ORF">LY11_05263</name>
</gene>
<organism evidence="2 3">
    <name type="scientific">Pedobacter cryoconitis</name>
    <dbReference type="NCBI Taxonomy" id="188932"/>
    <lineage>
        <taxon>Bacteria</taxon>
        <taxon>Pseudomonadati</taxon>
        <taxon>Bacteroidota</taxon>
        <taxon>Sphingobacteriia</taxon>
        <taxon>Sphingobacteriales</taxon>
        <taxon>Sphingobacteriaceae</taxon>
        <taxon>Pedobacter</taxon>
    </lineage>
</organism>
<evidence type="ECO:0000259" key="1">
    <source>
        <dbReference type="Pfam" id="PF12146"/>
    </source>
</evidence>
<dbReference type="Proteomes" id="UP000249754">
    <property type="component" value="Unassembled WGS sequence"/>
</dbReference>
<feature type="domain" description="Serine aminopeptidase S33" evidence="1">
    <location>
        <begin position="186"/>
        <end position="281"/>
    </location>
</feature>
<dbReference type="GO" id="GO:0052689">
    <property type="term" value="F:carboxylic ester hydrolase activity"/>
    <property type="evidence" value="ECO:0007669"/>
    <property type="project" value="TreeGrafter"/>
</dbReference>
<dbReference type="EMBL" id="QLLR01000058">
    <property type="protein sequence ID" value="RAJ19876.1"/>
    <property type="molecule type" value="Genomic_DNA"/>
</dbReference>
<comment type="caution">
    <text evidence="2">The sequence shown here is derived from an EMBL/GenBank/DDBJ whole genome shotgun (WGS) entry which is preliminary data.</text>
</comment>